<evidence type="ECO:0000256" key="4">
    <source>
        <dbReference type="ARBA" id="ARBA00023136"/>
    </source>
</evidence>
<comment type="similarity">
    <text evidence="2">Belongs to the bacteroidetes fimbrillin superfamily. FimB/Mfa2 family.</text>
</comment>
<evidence type="ECO:0000256" key="5">
    <source>
        <dbReference type="ARBA" id="ARBA00023139"/>
    </source>
</evidence>
<dbReference type="Proteomes" id="UP000033047">
    <property type="component" value="Unassembled WGS sequence"/>
</dbReference>
<dbReference type="InterPro" id="IPR014941">
    <property type="entry name" value="FimB/Mfa2/Mfa3"/>
</dbReference>
<organism evidence="9 10">
    <name type="scientific">Parabacteroides goldsteinii DSM 19448 = WAL 12034</name>
    <dbReference type="NCBI Taxonomy" id="927665"/>
    <lineage>
        <taxon>Bacteria</taxon>
        <taxon>Pseudomonadati</taxon>
        <taxon>Bacteroidota</taxon>
        <taxon>Bacteroidia</taxon>
        <taxon>Bacteroidales</taxon>
        <taxon>Tannerellaceae</taxon>
        <taxon>Parabacteroides</taxon>
    </lineage>
</organism>
<dbReference type="EMBL" id="AQHV01000006">
    <property type="protein sequence ID" value="KKB58236.1"/>
    <property type="molecule type" value="Genomic_DNA"/>
</dbReference>
<keyword evidence="7" id="KW-0449">Lipoprotein</keyword>
<evidence type="ECO:0008006" key="11">
    <source>
        <dbReference type="Google" id="ProtNLM"/>
    </source>
</evidence>
<dbReference type="RefSeq" id="WP_046145483.1">
    <property type="nucleotide sequence ID" value="NZ_KQ033912.1"/>
</dbReference>
<dbReference type="STRING" id="927665.HMPREF1535_01057"/>
<dbReference type="GO" id="GO:0009279">
    <property type="term" value="C:cell outer membrane"/>
    <property type="evidence" value="ECO:0007669"/>
    <property type="project" value="UniProtKB-SubCell"/>
</dbReference>
<keyword evidence="6" id="KW-0998">Cell outer membrane</keyword>
<comment type="caution">
    <text evidence="9">The sequence shown here is derived from an EMBL/GenBank/DDBJ whole genome shotgun (WGS) entry which is preliminary data.</text>
</comment>
<dbReference type="PROSITE" id="PS51257">
    <property type="entry name" value="PROKAR_LIPOPROTEIN"/>
    <property type="match status" value="1"/>
</dbReference>
<keyword evidence="4" id="KW-0472">Membrane</keyword>
<evidence type="ECO:0000313" key="9">
    <source>
        <dbReference type="EMBL" id="KKB58236.1"/>
    </source>
</evidence>
<gene>
    <name evidence="9" type="ORF">HMPREF1535_01057</name>
</gene>
<feature type="signal peptide" evidence="8">
    <location>
        <begin position="1"/>
        <end position="22"/>
    </location>
</feature>
<evidence type="ECO:0000256" key="3">
    <source>
        <dbReference type="ARBA" id="ARBA00022729"/>
    </source>
</evidence>
<evidence type="ECO:0000256" key="6">
    <source>
        <dbReference type="ARBA" id="ARBA00023237"/>
    </source>
</evidence>
<keyword evidence="3 8" id="KW-0732">Signal</keyword>
<evidence type="ECO:0000256" key="8">
    <source>
        <dbReference type="SAM" id="SignalP"/>
    </source>
</evidence>
<comment type="subcellular location">
    <subcellularLocation>
        <location evidence="1">Cell outer membrane</location>
    </subcellularLocation>
</comment>
<reference evidence="9 10" key="1">
    <citation type="submission" date="2013-04" db="EMBL/GenBank/DDBJ databases">
        <title>The Genome Sequence of Parabacteroides goldsteinii DSM 19448.</title>
        <authorList>
            <consortium name="The Broad Institute Genomics Platform"/>
            <person name="Earl A."/>
            <person name="Ward D."/>
            <person name="Feldgarden M."/>
            <person name="Gevers D."/>
            <person name="Martens E."/>
            <person name="Sakamoto M."/>
            <person name="Benno Y."/>
            <person name="Song Y."/>
            <person name="Liu C."/>
            <person name="Lee J."/>
            <person name="Bolanos M."/>
            <person name="Vaisanen M.L."/>
            <person name="Finegold S.M."/>
            <person name="Walker B."/>
            <person name="Young S."/>
            <person name="Zeng Q."/>
            <person name="Gargeya S."/>
            <person name="Fitzgerald M."/>
            <person name="Haas B."/>
            <person name="Abouelleil A."/>
            <person name="Allen A.W."/>
            <person name="Alvarado L."/>
            <person name="Arachchi H.M."/>
            <person name="Berlin A.M."/>
            <person name="Chapman S.B."/>
            <person name="Gainer-Dewar J."/>
            <person name="Goldberg J."/>
            <person name="Griggs A."/>
            <person name="Gujja S."/>
            <person name="Hansen M."/>
            <person name="Howarth C."/>
            <person name="Imamovic A."/>
            <person name="Ireland A."/>
            <person name="Larimer J."/>
            <person name="McCowan C."/>
            <person name="Murphy C."/>
            <person name="Pearson M."/>
            <person name="Poon T.W."/>
            <person name="Priest M."/>
            <person name="Roberts A."/>
            <person name="Saif S."/>
            <person name="Shea T."/>
            <person name="Sisk P."/>
            <person name="Sykes S."/>
            <person name="Wortman J."/>
            <person name="Nusbaum C."/>
            <person name="Birren B."/>
        </authorList>
    </citation>
    <scope>NUCLEOTIDE SEQUENCE [LARGE SCALE GENOMIC DNA]</scope>
    <source>
        <strain evidence="9 10">DSM 19448</strain>
    </source>
</reference>
<evidence type="ECO:0000256" key="1">
    <source>
        <dbReference type="ARBA" id="ARBA00004442"/>
    </source>
</evidence>
<dbReference type="HOGENOM" id="CLU_078506_0_0_10"/>
<proteinExistence type="inferred from homology"/>
<dbReference type="Gene3D" id="2.60.40.2100">
    <property type="match status" value="1"/>
</dbReference>
<accession>A0A0F5JKA3</accession>
<protein>
    <recommendedName>
        <fullName evidence="11">Fimbrillin-A associated anchor proteins Mfa1 and Mfa2</fullName>
    </recommendedName>
</protein>
<feature type="chain" id="PRO_5002490154" description="Fimbrillin-A associated anchor proteins Mfa1 and Mfa2" evidence="8">
    <location>
        <begin position="23"/>
        <end position="304"/>
    </location>
</feature>
<sequence>MKRNAIIRQLLFPALCLLGVLATSCIKDDLDECYKLRLKAENIKGEDVTGLGYVSAASLYIFDENLNYLETRVLDKDFIISHDEIVLDNYPASQKLNIVAWGNVNVLGDKQEVSESKRIEDLKVMLKSQNSLAVLPDSLYFGIQQVQTKASGGITENKEIVVHPKVGSVTIETINLKYGLRSKGISSVNECDFYLNRTLSGFDYQGEQIGDSVYYNPASVPNDKNTGEWKTPNLQTACPGDGLGVSLDINGINLGSATHDQDNKPIATKAGENTHIVLEFAEDGTLSARVQVRPWGEVNDHIEF</sequence>
<dbReference type="AlphaFoldDB" id="A0A0F5JKA3"/>
<evidence type="ECO:0000256" key="7">
    <source>
        <dbReference type="ARBA" id="ARBA00023288"/>
    </source>
</evidence>
<dbReference type="PATRIC" id="fig|927665.4.peg.1082"/>
<evidence type="ECO:0000256" key="2">
    <source>
        <dbReference type="ARBA" id="ARBA00007248"/>
    </source>
</evidence>
<evidence type="ECO:0000313" key="10">
    <source>
        <dbReference type="Proteomes" id="UP000033047"/>
    </source>
</evidence>
<name>A0A0F5JKA3_9BACT</name>
<dbReference type="Pfam" id="PF08842">
    <property type="entry name" value="Mfa2"/>
    <property type="match status" value="1"/>
</dbReference>
<keyword evidence="5" id="KW-0564">Palmitate</keyword>